<dbReference type="FunFam" id="3.30.60.300:FF:000003">
    <property type="entry name" value="60S ribosomal protein L10, putative"/>
    <property type="match status" value="1"/>
</dbReference>
<dbReference type="GO" id="GO:1990904">
    <property type="term" value="C:ribonucleoprotein complex"/>
    <property type="evidence" value="ECO:0007669"/>
    <property type="project" value="UniProtKB-KW"/>
</dbReference>
<dbReference type="AlphaFoldDB" id="A0A5J4TBL9"/>
<evidence type="ECO:0000256" key="2">
    <source>
        <dbReference type="ARBA" id="ARBA00008931"/>
    </source>
</evidence>
<evidence type="ECO:0000313" key="7">
    <source>
        <dbReference type="Proteomes" id="UP000324800"/>
    </source>
</evidence>
<organism evidence="6 7">
    <name type="scientific">Streblomastix strix</name>
    <dbReference type="NCBI Taxonomy" id="222440"/>
    <lineage>
        <taxon>Eukaryota</taxon>
        <taxon>Metamonada</taxon>
        <taxon>Preaxostyla</taxon>
        <taxon>Oxymonadida</taxon>
        <taxon>Streblomastigidae</taxon>
        <taxon>Streblomastix</taxon>
    </lineage>
</organism>
<dbReference type="GO" id="GO:0003735">
    <property type="term" value="F:structural constituent of ribosome"/>
    <property type="evidence" value="ECO:0007669"/>
    <property type="project" value="InterPro"/>
</dbReference>
<dbReference type="OrthoDB" id="1611972at2759"/>
<keyword evidence="5" id="KW-0812">Transmembrane</keyword>
<dbReference type="Proteomes" id="UP000324800">
    <property type="component" value="Unassembled WGS sequence"/>
</dbReference>
<dbReference type="InterPro" id="IPR044892">
    <property type="entry name" value="Ribosomal_L3_dom_3_arc_sf"/>
</dbReference>
<keyword evidence="5" id="KW-1133">Transmembrane helix</keyword>
<comment type="similarity">
    <text evidence="2">Belongs to the universal ribosomal protein uL16 family.</text>
</comment>
<feature type="non-terminal residue" evidence="6">
    <location>
        <position position="1"/>
    </location>
</feature>
<dbReference type="SUPFAM" id="SSF50447">
    <property type="entry name" value="Translation proteins"/>
    <property type="match status" value="1"/>
</dbReference>
<keyword evidence="4" id="KW-0687">Ribonucleoprotein</keyword>
<name>A0A5J4TBL9_9EUKA</name>
<keyword evidence="3" id="KW-0689">Ribosomal protein</keyword>
<feature type="transmembrane region" description="Helical" evidence="5">
    <location>
        <begin position="52"/>
        <end position="72"/>
    </location>
</feature>
<dbReference type="InterPro" id="IPR000597">
    <property type="entry name" value="Ribosomal_uL3"/>
</dbReference>
<comment type="caution">
    <text evidence="6">The sequence shown here is derived from an EMBL/GenBank/DDBJ whole genome shotgun (WGS) entry which is preliminary data.</text>
</comment>
<proteinExistence type="inferred from homology"/>
<evidence type="ECO:0000256" key="4">
    <source>
        <dbReference type="ARBA" id="ARBA00023274"/>
    </source>
</evidence>
<reference evidence="6 7" key="1">
    <citation type="submission" date="2019-03" db="EMBL/GenBank/DDBJ databases">
        <title>Single cell metagenomics reveals metabolic interactions within the superorganism composed of flagellate Streblomastix strix and complex community of Bacteroidetes bacteria on its surface.</title>
        <authorList>
            <person name="Treitli S.C."/>
            <person name="Kolisko M."/>
            <person name="Husnik F."/>
            <person name="Keeling P."/>
            <person name="Hampl V."/>
        </authorList>
    </citation>
    <scope>NUCLEOTIDE SEQUENCE [LARGE SCALE GENOMIC DNA]</scope>
    <source>
        <strain evidence="6">ST1C</strain>
    </source>
</reference>
<dbReference type="EMBL" id="SNRW01035631">
    <property type="protein sequence ID" value="KAA6354835.1"/>
    <property type="molecule type" value="Genomic_DNA"/>
</dbReference>
<protein>
    <submittedName>
        <fullName evidence="6">Uncharacterized protein</fullName>
    </submittedName>
</protein>
<accession>A0A5J4TBL9</accession>
<keyword evidence="5" id="KW-0472">Membrane</keyword>
<dbReference type="GO" id="GO:0005840">
    <property type="term" value="C:ribosome"/>
    <property type="evidence" value="ECO:0007669"/>
    <property type="project" value="UniProtKB-KW"/>
</dbReference>
<dbReference type="InterPro" id="IPR009000">
    <property type="entry name" value="Transl_B-barrel_sf"/>
</dbReference>
<dbReference type="Gene3D" id="4.10.960.10">
    <property type="entry name" value="Ribosomal protein L3, domain 3"/>
    <property type="match status" value="1"/>
</dbReference>
<evidence type="ECO:0000256" key="3">
    <source>
        <dbReference type="ARBA" id="ARBA00022980"/>
    </source>
</evidence>
<sequence length="139" mass="16290">RQKVVISDKWGFTKHTQAQYQKLKADGKLIPDGSTVKVLKENPFIIEQLGHYYILSIAAFILTKSLHISYQIKPLFYRFRKLHIEVYIKLHMSHKKYEHPRCGSLGFSPRKRCQRKRGRVKSFPKDDAKKPPHLTAFLG</sequence>
<dbReference type="InterPro" id="IPR036920">
    <property type="entry name" value="Ribosomal_uL16_sf"/>
</dbReference>
<feature type="non-terminal residue" evidence="6">
    <location>
        <position position="139"/>
    </location>
</feature>
<dbReference type="GO" id="GO:0006412">
    <property type="term" value="P:translation"/>
    <property type="evidence" value="ECO:0007669"/>
    <property type="project" value="InterPro"/>
</dbReference>
<dbReference type="Gene3D" id="3.90.1170.10">
    <property type="entry name" value="Ribosomal protein L10e/L16"/>
    <property type="match status" value="1"/>
</dbReference>
<evidence type="ECO:0000256" key="1">
    <source>
        <dbReference type="ARBA" id="ARBA00006540"/>
    </source>
</evidence>
<dbReference type="Pfam" id="PF00297">
    <property type="entry name" value="Ribosomal_L3"/>
    <property type="match status" value="1"/>
</dbReference>
<evidence type="ECO:0000313" key="6">
    <source>
        <dbReference type="EMBL" id="KAA6354835.1"/>
    </source>
</evidence>
<evidence type="ECO:0000256" key="5">
    <source>
        <dbReference type="SAM" id="Phobius"/>
    </source>
</evidence>
<gene>
    <name evidence="6" type="ORF">EZS28_049638</name>
</gene>
<comment type="similarity">
    <text evidence="1">Belongs to the universal ribosomal protein uL3 family.</text>
</comment>